<protein>
    <submittedName>
        <fullName evidence="1">Uncharacterized protein</fullName>
    </submittedName>
</protein>
<organism evidence="1 2">
    <name type="scientific">Rhizophagus irregularis</name>
    <dbReference type="NCBI Taxonomy" id="588596"/>
    <lineage>
        <taxon>Eukaryota</taxon>
        <taxon>Fungi</taxon>
        <taxon>Fungi incertae sedis</taxon>
        <taxon>Mucoromycota</taxon>
        <taxon>Glomeromycotina</taxon>
        <taxon>Glomeromycetes</taxon>
        <taxon>Glomerales</taxon>
        <taxon>Glomeraceae</taxon>
        <taxon>Rhizophagus</taxon>
    </lineage>
</organism>
<reference evidence="1 2" key="1">
    <citation type="submission" date="2017-10" db="EMBL/GenBank/DDBJ databases">
        <title>Extensive intraspecific genome diversity in a model arbuscular mycorrhizal fungus.</title>
        <authorList>
            <person name="Chen E.C.H."/>
            <person name="Morin E."/>
            <person name="Baudet D."/>
            <person name="Noel J."/>
            <person name="Ndikumana S."/>
            <person name="Charron P."/>
            <person name="St-Onge C."/>
            <person name="Giorgi J."/>
            <person name="Grigoriev I.V."/>
            <person name="Roux C."/>
            <person name="Martin F.M."/>
            <person name="Corradi N."/>
        </authorList>
    </citation>
    <scope>NUCLEOTIDE SEQUENCE [LARGE SCALE GENOMIC DNA]</scope>
    <source>
        <strain evidence="1 2">A1</strain>
    </source>
</reference>
<dbReference type="VEuPathDB" id="FungiDB:RhiirA1_414435"/>
<gene>
    <name evidence="1" type="ORF">RhiirA1_414435</name>
</gene>
<name>A0A2N0S4C4_9GLOM</name>
<accession>A0A2N0S4C4</accession>
<reference evidence="1 2" key="2">
    <citation type="submission" date="2017-10" db="EMBL/GenBank/DDBJ databases">
        <title>Genome analyses suggest a sexual origin of heterokaryosis in a supposedly ancient asexual fungus.</title>
        <authorList>
            <person name="Corradi N."/>
            <person name="Sedzielewska K."/>
            <person name="Noel J."/>
            <person name="Charron P."/>
            <person name="Farinelli L."/>
            <person name="Marton T."/>
            <person name="Kruger M."/>
            <person name="Pelin A."/>
            <person name="Brachmann A."/>
            <person name="Corradi N."/>
        </authorList>
    </citation>
    <scope>NUCLEOTIDE SEQUENCE [LARGE SCALE GENOMIC DNA]</scope>
    <source>
        <strain evidence="1 2">A1</strain>
    </source>
</reference>
<evidence type="ECO:0000313" key="2">
    <source>
        <dbReference type="Proteomes" id="UP000232688"/>
    </source>
</evidence>
<proteinExistence type="predicted"/>
<sequence length="86" mass="9925">MSKRTLWYSPQSNHTFLRMMTLMATFTFFVIEKTAILASPTFILRGCAITVFNTNTNILHHDKRVIGFYELSCMLNARKFNKGKSA</sequence>
<dbReference type="AlphaFoldDB" id="A0A2N0S4C4"/>
<dbReference type="Proteomes" id="UP000232688">
    <property type="component" value="Unassembled WGS sequence"/>
</dbReference>
<comment type="caution">
    <text evidence="1">The sequence shown here is derived from an EMBL/GenBank/DDBJ whole genome shotgun (WGS) entry which is preliminary data.</text>
</comment>
<dbReference type="EMBL" id="LLXH01000223">
    <property type="protein sequence ID" value="PKC70412.1"/>
    <property type="molecule type" value="Genomic_DNA"/>
</dbReference>
<evidence type="ECO:0000313" key="1">
    <source>
        <dbReference type="EMBL" id="PKC70412.1"/>
    </source>
</evidence>